<name>A0A0A9ELF9_ARUDO</name>
<protein>
    <submittedName>
        <fullName evidence="1">Uncharacterized protein</fullName>
    </submittedName>
</protein>
<dbReference type="EMBL" id="GBRH01198042">
    <property type="protein sequence ID" value="JAD99853.1"/>
    <property type="molecule type" value="Transcribed_RNA"/>
</dbReference>
<sequence>MKMNHFVLLASNTVPHKILYQRLVPWDVKISTQMVQCALYSFMAEMSMNQYLRCRCT</sequence>
<evidence type="ECO:0000313" key="1">
    <source>
        <dbReference type="EMBL" id="JAD99853.1"/>
    </source>
</evidence>
<organism evidence="1">
    <name type="scientific">Arundo donax</name>
    <name type="common">Giant reed</name>
    <name type="synonym">Donax arundinaceus</name>
    <dbReference type="NCBI Taxonomy" id="35708"/>
    <lineage>
        <taxon>Eukaryota</taxon>
        <taxon>Viridiplantae</taxon>
        <taxon>Streptophyta</taxon>
        <taxon>Embryophyta</taxon>
        <taxon>Tracheophyta</taxon>
        <taxon>Spermatophyta</taxon>
        <taxon>Magnoliopsida</taxon>
        <taxon>Liliopsida</taxon>
        <taxon>Poales</taxon>
        <taxon>Poaceae</taxon>
        <taxon>PACMAD clade</taxon>
        <taxon>Arundinoideae</taxon>
        <taxon>Arundineae</taxon>
        <taxon>Arundo</taxon>
    </lineage>
</organism>
<proteinExistence type="predicted"/>
<reference evidence="1" key="2">
    <citation type="journal article" date="2015" name="Data Brief">
        <title>Shoot transcriptome of the giant reed, Arundo donax.</title>
        <authorList>
            <person name="Barrero R.A."/>
            <person name="Guerrero F.D."/>
            <person name="Moolhuijzen P."/>
            <person name="Goolsby J.A."/>
            <person name="Tidwell J."/>
            <person name="Bellgard S.E."/>
            <person name="Bellgard M.I."/>
        </authorList>
    </citation>
    <scope>NUCLEOTIDE SEQUENCE</scope>
    <source>
        <tissue evidence="1">Shoot tissue taken approximately 20 cm above the soil surface</tissue>
    </source>
</reference>
<reference evidence="1" key="1">
    <citation type="submission" date="2014-09" db="EMBL/GenBank/DDBJ databases">
        <authorList>
            <person name="Magalhaes I.L.F."/>
            <person name="Oliveira U."/>
            <person name="Santos F.R."/>
            <person name="Vidigal T.H.D.A."/>
            <person name="Brescovit A.D."/>
            <person name="Santos A.J."/>
        </authorList>
    </citation>
    <scope>NUCLEOTIDE SEQUENCE</scope>
    <source>
        <tissue evidence="1">Shoot tissue taken approximately 20 cm above the soil surface</tissue>
    </source>
</reference>
<dbReference type="AlphaFoldDB" id="A0A0A9ELF9"/>
<accession>A0A0A9ELF9</accession>